<feature type="domain" description="HTH araC/xylS-type" evidence="4">
    <location>
        <begin position="177"/>
        <end position="277"/>
    </location>
</feature>
<dbReference type="SUPFAM" id="SSF46689">
    <property type="entry name" value="Homeodomain-like"/>
    <property type="match status" value="1"/>
</dbReference>
<dbReference type="RefSeq" id="WP_286492067.1">
    <property type="nucleotide sequence ID" value="NZ_JACAGJ010000002.1"/>
</dbReference>
<accession>A0AAJ1V7B6</accession>
<keyword evidence="3" id="KW-0804">Transcription</keyword>
<dbReference type="EMBL" id="JACAGJ010000002">
    <property type="protein sequence ID" value="MDM1071807.1"/>
    <property type="molecule type" value="Genomic_DNA"/>
</dbReference>
<evidence type="ECO:0000259" key="4">
    <source>
        <dbReference type="PROSITE" id="PS01124"/>
    </source>
</evidence>
<dbReference type="PANTHER" id="PTHR43280:SF28">
    <property type="entry name" value="HTH-TYPE TRANSCRIPTIONAL ACTIVATOR RHAS"/>
    <property type="match status" value="1"/>
</dbReference>
<dbReference type="AlphaFoldDB" id="A0AAJ1V7B6"/>
<name>A0AAJ1V7B6_9FLAO</name>
<keyword evidence="1" id="KW-0805">Transcription regulation</keyword>
<gene>
    <name evidence="5" type="ORF">HX001_04775</name>
</gene>
<dbReference type="InterPro" id="IPR009057">
    <property type="entry name" value="Homeodomain-like_sf"/>
</dbReference>
<dbReference type="Proteomes" id="UP001170959">
    <property type="component" value="Unassembled WGS sequence"/>
</dbReference>
<reference evidence="5" key="1">
    <citation type="submission" date="2020-06" db="EMBL/GenBank/DDBJ databases">
        <authorList>
            <person name="Dong N."/>
        </authorList>
    </citation>
    <scope>NUCLEOTIDE SEQUENCE</scope>
    <source>
        <strain evidence="5">R655-4</strain>
    </source>
</reference>
<evidence type="ECO:0000313" key="5">
    <source>
        <dbReference type="EMBL" id="MDM1071807.1"/>
    </source>
</evidence>
<dbReference type="PROSITE" id="PS01124">
    <property type="entry name" value="HTH_ARAC_FAMILY_2"/>
    <property type="match status" value="1"/>
</dbReference>
<dbReference type="GO" id="GO:0003700">
    <property type="term" value="F:DNA-binding transcription factor activity"/>
    <property type="evidence" value="ECO:0007669"/>
    <property type="project" value="InterPro"/>
</dbReference>
<proteinExistence type="predicted"/>
<dbReference type="PANTHER" id="PTHR43280">
    <property type="entry name" value="ARAC-FAMILY TRANSCRIPTIONAL REGULATOR"/>
    <property type="match status" value="1"/>
</dbReference>
<reference evidence="5" key="2">
    <citation type="journal article" date="2022" name="Sci. Total Environ.">
        <title>Prevalence, transmission, and molecular epidemiology of tet(X)-positive bacteria among humans, animals, and environmental niches in China: An epidemiological, and genomic-based study.</title>
        <authorList>
            <person name="Dong N."/>
            <person name="Zeng Y."/>
            <person name="Cai C."/>
            <person name="Sun C."/>
            <person name="Lu J."/>
            <person name="Liu C."/>
            <person name="Zhou H."/>
            <person name="Sun Q."/>
            <person name="Shu L."/>
            <person name="Wang H."/>
            <person name="Wang Y."/>
            <person name="Wang S."/>
            <person name="Wu C."/>
            <person name="Chan E.W."/>
            <person name="Chen G."/>
            <person name="Shen Z."/>
            <person name="Chen S."/>
            <person name="Zhang R."/>
        </authorList>
    </citation>
    <scope>NUCLEOTIDE SEQUENCE</scope>
    <source>
        <strain evidence="5">R655-4</strain>
    </source>
</reference>
<sequence>MEQIYDTFAIEIAEYDEWQHRSRKNNFFELAYILDGKGFHSVNYIDYPYKENGIFLLPTAKCHQYIIKKTTKFLFVRFTGNYFVSGTNDQVDYSCWFSRLNFIMGNHNHLSGELIEDYEDKKQLKRLLDVILYEYNRKDLCSSFIIQSALVSVLAVICRNIQQRNWEGRTFNDEKFVDVLNFISFNILDPEKLSVEYLSNKFHISETYFSEYFKRNASERFQDYVLKSKLRIAHSRAKFTDTPIQEIAFELGFTDSSHLNRMMKKHFGKGMREIRKEMKK</sequence>
<evidence type="ECO:0000256" key="3">
    <source>
        <dbReference type="ARBA" id="ARBA00023163"/>
    </source>
</evidence>
<organism evidence="5 6">
    <name type="scientific">Empedobacter brevis</name>
    <dbReference type="NCBI Taxonomy" id="247"/>
    <lineage>
        <taxon>Bacteria</taxon>
        <taxon>Pseudomonadati</taxon>
        <taxon>Bacteroidota</taxon>
        <taxon>Flavobacteriia</taxon>
        <taxon>Flavobacteriales</taxon>
        <taxon>Weeksellaceae</taxon>
        <taxon>Empedobacter</taxon>
    </lineage>
</organism>
<dbReference type="InterPro" id="IPR018060">
    <property type="entry name" value="HTH_AraC"/>
</dbReference>
<dbReference type="Gene3D" id="1.10.10.60">
    <property type="entry name" value="Homeodomain-like"/>
    <property type="match status" value="2"/>
</dbReference>
<dbReference type="InterPro" id="IPR037923">
    <property type="entry name" value="HTH-like"/>
</dbReference>
<evidence type="ECO:0000313" key="6">
    <source>
        <dbReference type="Proteomes" id="UP001170959"/>
    </source>
</evidence>
<evidence type="ECO:0000256" key="2">
    <source>
        <dbReference type="ARBA" id="ARBA00023125"/>
    </source>
</evidence>
<dbReference type="GO" id="GO:0043565">
    <property type="term" value="F:sequence-specific DNA binding"/>
    <property type="evidence" value="ECO:0007669"/>
    <property type="project" value="InterPro"/>
</dbReference>
<protein>
    <submittedName>
        <fullName evidence="5">Helix-turn-helix transcriptional regulator</fullName>
    </submittedName>
</protein>
<dbReference type="SMART" id="SM00342">
    <property type="entry name" value="HTH_ARAC"/>
    <property type="match status" value="1"/>
</dbReference>
<dbReference type="SUPFAM" id="SSF51215">
    <property type="entry name" value="Regulatory protein AraC"/>
    <property type="match status" value="1"/>
</dbReference>
<dbReference type="Pfam" id="PF12833">
    <property type="entry name" value="HTH_18"/>
    <property type="match status" value="1"/>
</dbReference>
<keyword evidence="2" id="KW-0238">DNA-binding</keyword>
<evidence type="ECO:0000256" key="1">
    <source>
        <dbReference type="ARBA" id="ARBA00023015"/>
    </source>
</evidence>
<comment type="caution">
    <text evidence="5">The sequence shown here is derived from an EMBL/GenBank/DDBJ whole genome shotgun (WGS) entry which is preliminary data.</text>
</comment>